<proteinExistence type="predicted"/>
<sequence length="227" mass="24992">MATNLPKRSVILATLKTGKLSRHAFIGLSSQSDLTSVMERLVGKAYQGRIIRKSLDEEYPDDTNMTRQADDTDLWPASSRAIDTVLEGRESGQIPVAFPGLPSSRTHEQADSDGERSDLTGAVGFSHAEAAPRYLFKQKRKLGDLDDESDTVQDARKRRLKQHAAAESEPRHSGIPPTGTTSPLVMTVVKYTISEDRSGGVEDEKARLLGGLRQRPSLLSLLPQRWV</sequence>
<name>W9YCW3_9EURO</name>
<protein>
    <submittedName>
        <fullName evidence="2">Uncharacterized protein</fullName>
    </submittedName>
</protein>
<dbReference type="GeneID" id="19168175"/>
<accession>W9YCW3</accession>
<dbReference type="RefSeq" id="XP_007732375.1">
    <property type="nucleotide sequence ID" value="XM_007734185.1"/>
</dbReference>
<keyword evidence="3" id="KW-1185">Reference proteome</keyword>
<dbReference type="EMBL" id="AMGY01000003">
    <property type="protein sequence ID" value="EXJ87096.1"/>
    <property type="molecule type" value="Genomic_DNA"/>
</dbReference>
<dbReference type="AlphaFoldDB" id="W9YCW3"/>
<comment type="caution">
    <text evidence="2">The sequence shown here is derived from an EMBL/GenBank/DDBJ whole genome shotgun (WGS) entry which is preliminary data.</text>
</comment>
<evidence type="ECO:0000256" key="1">
    <source>
        <dbReference type="SAM" id="MobiDB-lite"/>
    </source>
</evidence>
<dbReference type="HOGENOM" id="CLU_1219564_0_0_1"/>
<feature type="compositionally biased region" description="Basic and acidic residues" evidence="1">
    <location>
        <begin position="105"/>
        <end position="118"/>
    </location>
</feature>
<evidence type="ECO:0000313" key="3">
    <source>
        <dbReference type="Proteomes" id="UP000019478"/>
    </source>
</evidence>
<evidence type="ECO:0000313" key="2">
    <source>
        <dbReference type="EMBL" id="EXJ87096.1"/>
    </source>
</evidence>
<dbReference type="Proteomes" id="UP000019478">
    <property type="component" value="Unassembled WGS sequence"/>
</dbReference>
<feature type="region of interest" description="Disordered" evidence="1">
    <location>
        <begin position="92"/>
        <end position="120"/>
    </location>
</feature>
<organism evidence="2 3">
    <name type="scientific">Capronia epimyces CBS 606.96</name>
    <dbReference type="NCBI Taxonomy" id="1182542"/>
    <lineage>
        <taxon>Eukaryota</taxon>
        <taxon>Fungi</taxon>
        <taxon>Dikarya</taxon>
        <taxon>Ascomycota</taxon>
        <taxon>Pezizomycotina</taxon>
        <taxon>Eurotiomycetes</taxon>
        <taxon>Chaetothyriomycetidae</taxon>
        <taxon>Chaetothyriales</taxon>
        <taxon>Herpotrichiellaceae</taxon>
        <taxon>Capronia</taxon>
    </lineage>
</organism>
<feature type="region of interest" description="Disordered" evidence="1">
    <location>
        <begin position="145"/>
        <end position="182"/>
    </location>
</feature>
<gene>
    <name evidence="2" type="ORF">A1O3_04054</name>
</gene>
<reference evidence="2 3" key="1">
    <citation type="submission" date="2013-03" db="EMBL/GenBank/DDBJ databases">
        <title>The Genome Sequence of Capronia epimyces CBS 606.96.</title>
        <authorList>
            <consortium name="The Broad Institute Genomics Platform"/>
            <person name="Cuomo C."/>
            <person name="de Hoog S."/>
            <person name="Gorbushina A."/>
            <person name="Walker B."/>
            <person name="Young S.K."/>
            <person name="Zeng Q."/>
            <person name="Gargeya S."/>
            <person name="Fitzgerald M."/>
            <person name="Haas B."/>
            <person name="Abouelleil A."/>
            <person name="Allen A.W."/>
            <person name="Alvarado L."/>
            <person name="Arachchi H.M."/>
            <person name="Berlin A.M."/>
            <person name="Chapman S.B."/>
            <person name="Gainer-Dewar J."/>
            <person name="Goldberg J."/>
            <person name="Griggs A."/>
            <person name="Gujja S."/>
            <person name="Hansen M."/>
            <person name="Howarth C."/>
            <person name="Imamovic A."/>
            <person name="Ireland A."/>
            <person name="Larimer J."/>
            <person name="McCowan C."/>
            <person name="Murphy C."/>
            <person name="Pearson M."/>
            <person name="Poon T.W."/>
            <person name="Priest M."/>
            <person name="Roberts A."/>
            <person name="Saif S."/>
            <person name="Shea T."/>
            <person name="Sisk P."/>
            <person name="Sykes S."/>
            <person name="Wortman J."/>
            <person name="Nusbaum C."/>
            <person name="Birren B."/>
        </authorList>
    </citation>
    <scope>NUCLEOTIDE SEQUENCE [LARGE SCALE GENOMIC DNA]</scope>
    <source>
        <strain evidence="2 3">CBS 606.96</strain>
    </source>
</reference>